<dbReference type="Pfam" id="PF07843">
    <property type="entry name" value="DUF1634"/>
    <property type="match status" value="1"/>
</dbReference>
<evidence type="ECO:0000313" key="2">
    <source>
        <dbReference type="EMBL" id="KAA0889081.1"/>
    </source>
</evidence>
<dbReference type="OrthoDB" id="5397897at2"/>
<dbReference type="InterPro" id="IPR012861">
    <property type="entry name" value="DUF1634"/>
</dbReference>
<proteinExistence type="predicted"/>
<evidence type="ECO:0000256" key="1">
    <source>
        <dbReference type="SAM" id="Phobius"/>
    </source>
</evidence>
<dbReference type="RefSeq" id="WP_149308787.1">
    <property type="nucleotide sequence ID" value="NZ_SRSD01000009.1"/>
</dbReference>
<dbReference type="AlphaFoldDB" id="A0A5A9XBN9"/>
<reference evidence="2 3" key="1">
    <citation type="submission" date="2019-04" db="EMBL/GenBank/DDBJ databases">
        <title>Geobacter ruber sp. nov., ferric-reducing bacteria isolated from paddy soil.</title>
        <authorList>
            <person name="Xu Z."/>
            <person name="Masuda Y."/>
            <person name="Itoh H."/>
            <person name="Senoo K."/>
        </authorList>
    </citation>
    <scope>NUCLEOTIDE SEQUENCE [LARGE SCALE GENOMIC DNA]</scope>
    <source>
        <strain evidence="2 3">Red88</strain>
    </source>
</reference>
<feature type="transmembrane region" description="Helical" evidence="1">
    <location>
        <begin position="54"/>
        <end position="78"/>
    </location>
</feature>
<protein>
    <submittedName>
        <fullName evidence="2">DUF1634 domain-containing protein</fullName>
    </submittedName>
</protein>
<gene>
    <name evidence="2" type="ORF">ET418_14630</name>
</gene>
<keyword evidence="1" id="KW-1133">Transmembrane helix</keyword>
<dbReference type="Proteomes" id="UP000324298">
    <property type="component" value="Unassembled WGS sequence"/>
</dbReference>
<evidence type="ECO:0000313" key="3">
    <source>
        <dbReference type="Proteomes" id="UP000324298"/>
    </source>
</evidence>
<organism evidence="2 3">
    <name type="scientific">Oryzomonas rubra</name>
    <dbReference type="NCBI Taxonomy" id="2509454"/>
    <lineage>
        <taxon>Bacteria</taxon>
        <taxon>Pseudomonadati</taxon>
        <taxon>Thermodesulfobacteriota</taxon>
        <taxon>Desulfuromonadia</taxon>
        <taxon>Geobacterales</taxon>
        <taxon>Geobacteraceae</taxon>
        <taxon>Oryzomonas</taxon>
    </lineage>
</organism>
<feature type="transmembrane region" description="Helical" evidence="1">
    <location>
        <begin position="85"/>
        <end position="104"/>
    </location>
</feature>
<comment type="caution">
    <text evidence="2">The sequence shown here is derived from an EMBL/GenBank/DDBJ whole genome shotgun (WGS) entry which is preliminary data.</text>
</comment>
<dbReference type="EMBL" id="SRSD01000009">
    <property type="protein sequence ID" value="KAA0889081.1"/>
    <property type="molecule type" value="Genomic_DNA"/>
</dbReference>
<accession>A0A5A9XBN9</accession>
<sequence length="108" mass="11438">MTTETHHETPSPHEPIELVLARLLRIGSIIAAILLALGIGAMLLGGHAVVGPRLITAGLLALLATPIMRVMVAGVIFAREKDWRFAFFCLVVLCSIVAGILLGHEHGG</sequence>
<name>A0A5A9XBN9_9BACT</name>
<keyword evidence="3" id="KW-1185">Reference proteome</keyword>
<keyword evidence="1" id="KW-0812">Transmembrane</keyword>
<keyword evidence="1" id="KW-0472">Membrane</keyword>
<feature type="transmembrane region" description="Helical" evidence="1">
    <location>
        <begin position="23"/>
        <end position="48"/>
    </location>
</feature>